<dbReference type="RefSeq" id="WP_165138266.1">
    <property type="nucleotide sequence ID" value="NZ_JAALLT010000001.1"/>
</dbReference>
<dbReference type="PANTHER" id="PTHR11839:SF18">
    <property type="entry name" value="NUDIX HYDROLASE DOMAIN-CONTAINING PROTEIN"/>
    <property type="match status" value="1"/>
</dbReference>
<evidence type="ECO:0000256" key="2">
    <source>
        <dbReference type="ARBA" id="ARBA00001946"/>
    </source>
</evidence>
<dbReference type="GO" id="GO:0006753">
    <property type="term" value="P:nucleoside phosphate metabolic process"/>
    <property type="evidence" value="ECO:0007669"/>
    <property type="project" value="TreeGrafter"/>
</dbReference>
<dbReference type="Pfam" id="PF00293">
    <property type="entry name" value="NUDIX"/>
    <property type="match status" value="1"/>
</dbReference>
<dbReference type="InterPro" id="IPR015797">
    <property type="entry name" value="NUDIX_hydrolase-like_dom_sf"/>
</dbReference>
<comment type="cofactor">
    <cofactor evidence="2">
        <name>Mg(2+)</name>
        <dbReference type="ChEBI" id="CHEBI:18420"/>
    </cofactor>
</comment>
<evidence type="ECO:0000313" key="10">
    <source>
        <dbReference type="Proteomes" id="UP000473278"/>
    </source>
</evidence>
<reference evidence="9 10" key="1">
    <citation type="submission" date="2020-02" db="EMBL/GenBank/DDBJ databases">
        <title>Balneolaceae bacterium YR4-1, complete genome.</title>
        <authorList>
            <person name="Li Y."/>
            <person name="Wu S."/>
        </authorList>
    </citation>
    <scope>NUCLEOTIDE SEQUENCE [LARGE SCALE GENOMIC DNA]</scope>
    <source>
        <strain evidence="9 10">YR4-1</strain>
    </source>
</reference>
<dbReference type="InterPro" id="IPR020084">
    <property type="entry name" value="NUDIX_hydrolase_CS"/>
</dbReference>
<dbReference type="GO" id="GO:0016787">
    <property type="term" value="F:hydrolase activity"/>
    <property type="evidence" value="ECO:0007669"/>
    <property type="project" value="UniProtKB-KW"/>
</dbReference>
<evidence type="ECO:0000256" key="3">
    <source>
        <dbReference type="ARBA" id="ARBA00007275"/>
    </source>
</evidence>
<comment type="similarity">
    <text evidence="3">Belongs to the Nudix hydrolase family. NudK subfamily.</text>
</comment>
<evidence type="ECO:0000256" key="1">
    <source>
        <dbReference type="ARBA" id="ARBA00000847"/>
    </source>
</evidence>
<gene>
    <name evidence="9" type="ORF">G3570_00955</name>
</gene>
<evidence type="ECO:0000256" key="7">
    <source>
        <dbReference type="ARBA" id="ARBA00032272"/>
    </source>
</evidence>
<organism evidence="9 10">
    <name type="scientific">Halalkalibaculum roseum</name>
    <dbReference type="NCBI Taxonomy" id="2709311"/>
    <lineage>
        <taxon>Bacteria</taxon>
        <taxon>Pseudomonadati</taxon>
        <taxon>Balneolota</taxon>
        <taxon>Balneolia</taxon>
        <taxon>Balneolales</taxon>
        <taxon>Balneolaceae</taxon>
        <taxon>Halalkalibaculum</taxon>
    </lineage>
</organism>
<protein>
    <recommendedName>
        <fullName evidence="4">GDP-mannose pyrophosphatase</fullName>
    </recommendedName>
    <alternativeName>
        <fullName evidence="6">GDP-mannose hydrolase</fullName>
    </alternativeName>
    <alternativeName>
        <fullName evidence="7">GDPMK</fullName>
    </alternativeName>
</protein>
<dbReference type="PROSITE" id="PS51462">
    <property type="entry name" value="NUDIX"/>
    <property type="match status" value="1"/>
</dbReference>
<dbReference type="PROSITE" id="PS00893">
    <property type="entry name" value="NUDIX_BOX"/>
    <property type="match status" value="1"/>
</dbReference>
<dbReference type="PANTHER" id="PTHR11839">
    <property type="entry name" value="UDP/ADP-SUGAR PYROPHOSPHATASE"/>
    <property type="match status" value="1"/>
</dbReference>
<evidence type="ECO:0000256" key="5">
    <source>
        <dbReference type="ARBA" id="ARBA00022801"/>
    </source>
</evidence>
<keyword evidence="5 9" id="KW-0378">Hydrolase</keyword>
<dbReference type="SUPFAM" id="SSF55811">
    <property type="entry name" value="Nudix"/>
    <property type="match status" value="1"/>
</dbReference>
<dbReference type="EMBL" id="JAALLT010000001">
    <property type="protein sequence ID" value="NGP75184.1"/>
    <property type="molecule type" value="Genomic_DNA"/>
</dbReference>
<name>A0A6M1SW22_9BACT</name>
<proteinExistence type="inferred from homology"/>
<feature type="domain" description="Nudix hydrolase" evidence="8">
    <location>
        <begin position="51"/>
        <end position="180"/>
    </location>
</feature>
<evidence type="ECO:0000256" key="6">
    <source>
        <dbReference type="ARBA" id="ARBA00032162"/>
    </source>
</evidence>
<dbReference type="GO" id="GO:0005829">
    <property type="term" value="C:cytosol"/>
    <property type="evidence" value="ECO:0007669"/>
    <property type="project" value="TreeGrafter"/>
</dbReference>
<dbReference type="AlphaFoldDB" id="A0A6M1SW22"/>
<dbReference type="Proteomes" id="UP000473278">
    <property type="component" value="Unassembled WGS sequence"/>
</dbReference>
<comment type="caution">
    <text evidence="9">The sequence shown here is derived from an EMBL/GenBank/DDBJ whole genome shotgun (WGS) entry which is preliminary data.</text>
</comment>
<evidence type="ECO:0000256" key="4">
    <source>
        <dbReference type="ARBA" id="ARBA00016377"/>
    </source>
</evidence>
<dbReference type="Gene3D" id="3.90.79.10">
    <property type="entry name" value="Nucleoside Triphosphate Pyrophosphohydrolase"/>
    <property type="match status" value="1"/>
</dbReference>
<evidence type="ECO:0000259" key="8">
    <source>
        <dbReference type="PROSITE" id="PS51462"/>
    </source>
</evidence>
<accession>A0A6M1SW22</accession>
<dbReference type="InterPro" id="IPR000086">
    <property type="entry name" value="NUDIX_hydrolase_dom"/>
</dbReference>
<comment type="catalytic activity">
    <reaction evidence="1">
        <text>GDP-alpha-D-mannose + H2O = alpha-D-mannose 1-phosphate + GMP + 2 H(+)</text>
        <dbReference type="Rhea" id="RHEA:27978"/>
        <dbReference type="ChEBI" id="CHEBI:15377"/>
        <dbReference type="ChEBI" id="CHEBI:15378"/>
        <dbReference type="ChEBI" id="CHEBI:57527"/>
        <dbReference type="ChEBI" id="CHEBI:58115"/>
        <dbReference type="ChEBI" id="CHEBI:58409"/>
    </reaction>
</comment>
<dbReference type="CDD" id="cd03424">
    <property type="entry name" value="NUDIX_ADPRase_Nudt5_UGPPase_Nudt14"/>
    <property type="match status" value="1"/>
</dbReference>
<evidence type="ECO:0000313" key="9">
    <source>
        <dbReference type="EMBL" id="NGP75184.1"/>
    </source>
</evidence>
<sequence length="190" mass="21737">MSESNFNYRIEPWSIVTENKEYKTPIFNLLKRSMKLQAVDETDRGDFYVLDAPEWINIIAITEDDEIILVEQYRYGIEEPTLEIPGGMVDEGEEPLQGAKREMLEETGYRSDTWSSLGKVSSNPAIMTNFTHMYLAKNCIFEGAENPDTHERINVHTMPVDDFLELVKNGTVHHAIVLAAVARYLLIEHG</sequence>
<dbReference type="GO" id="GO:0019693">
    <property type="term" value="P:ribose phosphate metabolic process"/>
    <property type="evidence" value="ECO:0007669"/>
    <property type="project" value="TreeGrafter"/>
</dbReference>
<keyword evidence="10" id="KW-1185">Reference proteome</keyword>